<dbReference type="OrthoDB" id="2157866at2759"/>
<comment type="caution">
    <text evidence="3">The sequence shown here is derived from an EMBL/GenBank/DDBJ whole genome shotgun (WGS) entry which is preliminary data.</text>
</comment>
<dbReference type="Proteomes" id="UP000728185">
    <property type="component" value="Unassembled WGS sequence"/>
</dbReference>
<protein>
    <submittedName>
        <fullName evidence="3">Connector enhancer of kinase suppressor of ras 2</fullName>
    </submittedName>
</protein>
<evidence type="ECO:0000313" key="4">
    <source>
        <dbReference type="Proteomes" id="UP000728185"/>
    </source>
</evidence>
<feature type="compositionally biased region" description="Polar residues" evidence="1">
    <location>
        <begin position="188"/>
        <end position="210"/>
    </location>
</feature>
<dbReference type="Pfam" id="PF00169">
    <property type="entry name" value="PH"/>
    <property type="match status" value="1"/>
</dbReference>
<dbReference type="InterPro" id="IPR011993">
    <property type="entry name" value="PH-like_dom_sf"/>
</dbReference>
<keyword evidence="3" id="KW-0418">Kinase</keyword>
<reference evidence="3" key="1">
    <citation type="submission" date="2019-05" db="EMBL/GenBank/DDBJ databases">
        <title>Annotation for the trematode Fasciolopsis buski.</title>
        <authorList>
            <person name="Choi Y.-J."/>
        </authorList>
    </citation>
    <scope>NUCLEOTIDE SEQUENCE</scope>
    <source>
        <strain evidence="3">HT</strain>
        <tissue evidence="3">Whole worm</tissue>
    </source>
</reference>
<dbReference type="PANTHER" id="PTHR12844">
    <property type="entry name" value="CONNECTOR ENCHANCER OF KINASE SUPPRESSOR OF RAS"/>
    <property type="match status" value="1"/>
</dbReference>
<dbReference type="EMBL" id="LUCM01004453">
    <property type="protein sequence ID" value="KAA0194321.1"/>
    <property type="molecule type" value="Genomic_DNA"/>
</dbReference>
<dbReference type="SMART" id="SM00233">
    <property type="entry name" value="PH"/>
    <property type="match status" value="1"/>
</dbReference>
<dbReference type="GO" id="GO:0016301">
    <property type="term" value="F:kinase activity"/>
    <property type="evidence" value="ECO:0007669"/>
    <property type="project" value="UniProtKB-KW"/>
</dbReference>
<accession>A0A8E0S1L0</accession>
<feature type="domain" description="PH" evidence="2">
    <location>
        <begin position="36"/>
        <end position="133"/>
    </location>
</feature>
<feature type="region of interest" description="Disordered" evidence="1">
    <location>
        <begin position="304"/>
        <end position="343"/>
    </location>
</feature>
<feature type="compositionally biased region" description="Low complexity" evidence="1">
    <location>
        <begin position="308"/>
        <end position="335"/>
    </location>
</feature>
<feature type="compositionally biased region" description="Polar residues" evidence="1">
    <location>
        <begin position="226"/>
        <end position="249"/>
    </location>
</feature>
<keyword evidence="3" id="KW-0808">Transferase</keyword>
<dbReference type="SUPFAM" id="SSF50729">
    <property type="entry name" value="PH domain-like"/>
    <property type="match status" value="1"/>
</dbReference>
<dbReference type="AlphaFoldDB" id="A0A8E0S1L0"/>
<organism evidence="3 4">
    <name type="scientific">Fasciolopsis buskii</name>
    <dbReference type="NCBI Taxonomy" id="27845"/>
    <lineage>
        <taxon>Eukaryota</taxon>
        <taxon>Metazoa</taxon>
        <taxon>Spiralia</taxon>
        <taxon>Lophotrochozoa</taxon>
        <taxon>Platyhelminthes</taxon>
        <taxon>Trematoda</taxon>
        <taxon>Digenea</taxon>
        <taxon>Plagiorchiida</taxon>
        <taxon>Echinostomata</taxon>
        <taxon>Echinostomatoidea</taxon>
        <taxon>Fasciolidae</taxon>
        <taxon>Fasciolopsis</taxon>
    </lineage>
</organism>
<keyword evidence="4" id="KW-1185">Reference proteome</keyword>
<evidence type="ECO:0000256" key="1">
    <source>
        <dbReference type="SAM" id="MobiDB-lite"/>
    </source>
</evidence>
<proteinExistence type="predicted"/>
<dbReference type="InterPro" id="IPR001849">
    <property type="entry name" value="PH_domain"/>
</dbReference>
<dbReference type="PROSITE" id="PS50003">
    <property type="entry name" value="PH_DOMAIN"/>
    <property type="match status" value="1"/>
</dbReference>
<name>A0A8E0S1L0_9TREM</name>
<feature type="region of interest" description="Disordered" evidence="1">
    <location>
        <begin position="158"/>
        <end position="260"/>
    </location>
</feature>
<dbReference type="PANTHER" id="PTHR12844:SF42">
    <property type="entry name" value="CONNECTOR ENHANCER OF KSR PROTEIN CNK"/>
    <property type="match status" value="1"/>
</dbReference>
<dbReference type="Gene3D" id="2.30.29.30">
    <property type="entry name" value="Pleckstrin-homology domain (PH domain)/Phosphotyrosine-binding domain (PTB)"/>
    <property type="match status" value="1"/>
</dbReference>
<evidence type="ECO:0000259" key="2">
    <source>
        <dbReference type="PROSITE" id="PS50003"/>
    </source>
</evidence>
<sequence>PACAPDPCSHLSDHNGRFRCCSFFKGRRISCKELGRGDCQGWLWLKKSNSFVSKYVKRWCVFKHSTLYYYRNPEDDCAEGLILLHGFTVTPVSEVKSGRYGFYVFNEWVRFHFASESELDRSKWMNILGLAAIGLTSELQRSRIGGFNPGYVTDNSCATGQGGPVSPAPKLVPASSRSRPHSAKGHTSVDSSRALESNQTEVDISSTLPQPQLDVDKERSGENVPFKSSSELHFPSTRQLPPTNKQQYASPHRTGRVQPHTNSALTTIPSAASPGTVAAICYSESEEDTEPEVEVEYIDQATGRAPTASLRSASSGSPLSLDGSLGLRSSSPDSSHASLISGDSTRTELLLSRALRSHAPRRLPLPPQLMVVAMDPSSGAGLTRNPPSPIPQRCIVAHPQHQRLRAAQLICDRLGTPKQSVNANRSASPC</sequence>
<dbReference type="InterPro" id="IPR051566">
    <property type="entry name" value="CNKSR"/>
</dbReference>
<gene>
    <name evidence="3" type="ORF">FBUS_08696</name>
</gene>
<evidence type="ECO:0000313" key="3">
    <source>
        <dbReference type="EMBL" id="KAA0194321.1"/>
    </source>
</evidence>
<feature type="non-terminal residue" evidence="3">
    <location>
        <position position="430"/>
    </location>
</feature>